<feature type="domain" description="Cell envelope-related transcriptional attenuator" evidence="3">
    <location>
        <begin position="84"/>
        <end position="245"/>
    </location>
</feature>
<gene>
    <name evidence="4" type="ORF">ACFPET_18405</name>
</gene>
<evidence type="ECO:0000313" key="5">
    <source>
        <dbReference type="Proteomes" id="UP001595823"/>
    </source>
</evidence>
<comment type="caution">
    <text evidence="4">The sequence shown here is derived from an EMBL/GenBank/DDBJ whole genome shotgun (WGS) entry which is preliminary data.</text>
</comment>
<protein>
    <submittedName>
        <fullName evidence="4">LCP family protein</fullName>
    </submittedName>
</protein>
<evidence type="ECO:0000259" key="3">
    <source>
        <dbReference type="Pfam" id="PF03816"/>
    </source>
</evidence>
<keyword evidence="5" id="KW-1185">Reference proteome</keyword>
<keyword evidence="2" id="KW-1133">Transmembrane helix</keyword>
<dbReference type="Proteomes" id="UP001595823">
    <property type="component" value="Unassembled WGS sequence"/>
</dbReference>
<name>A0ABV8U3B5_9ACTN</name>
<sequence length="342" mass="37013">MGPAPSPDGPTRRGLIGSGIGLVASLVAGGFGLRYWNLADKANDDLNRAFDLDEIPNRPPEGASGAMNILVLGNDSRQDDDSGRSDTAILMHVDAAGKSAYGVSIPRDLWVHIPEDPNAEYSGAEAKFNAAYAWGGANLTVQTLEEYTQVRVDHIVEINFNGLIEVVDAVDGVTIDVEAADAPNYYDETGVTSIHGEHRFFSKGPMEMNGEEALDYVRQRKQWQRGDFARMQHQQQLITGIMNSAVSLGVLSSPARLTEFIESISGAVKVDQGFDVISTGVRLINIRPKDIQFLTSPNLGSGNMNGQSVVISDDDLAPVLYEAVRDDTVGDFLEEYPDVAKN</sequence>
<reference evidence="5" key="1">
    <citation type="journal article" date="2019" name="Int. J. Syst. Evol. Microbiol.">
        <title>The Global Catalogue of Microorganisms (GCM) 10K type strain sequencing project: providing services to taxonomists for standard genome sequencing and annotation.</title>
        <authorList>
            <consortium name="The Broad Institute Genomics Platform"/>
            <consortium name="The Broad Institute Genome Sequencing Center for Infectious Disease"/>
            <person name="Wu L."/>
            <person name="Ma J."/>
        </authorList>
    </citation>
    <scope>NUCLEOTIDE SEQUENCE [LARGE SCALE GENOMIC DNA]</scope>
    <source>
        <strain evidence="5">IBRC-M 10908</strain>
    </source>
</reference>
<evidence type="ECO:0000256" key="1">
    <source>
        <dbReference type="ARBA" id="ARBA00006068"/>
    </source>
</evidence>
<dbReference type="RefSeq" id="WP_380623880.1">
    <property type="nucleotide sequence ID" value="NZ_JBHSDK010000028.1"/>
</dbReference>
<dbReference type="Gene3D" id="3.40.630.190">
    <property type="entry name" value="LCP protein"/>
    <property type="match status" value="1"/>
</dbReference>
<dbReference type="EMBL" id="JBHSDK010000028">
    <property type="protein sequence ID" value="MFC4337178.1"/>
    <property type="molecule type" value="Genomic_DNA"/>
</dbReference>
<dbReference type="PANTHER" id="PTHR33392">
    <property type="entry name" value="POLYISOPRENYL-TEICHOIC ACID--PEPTIDOGLYCAN TEICHOIC ACID TRANSFERASE TAGU"/>
    <property type="match status" value="1"/>
</dbReference>
<dbReference type="InterPro" id="IPR004474">
    <property type="entry name" value="LytR_CpsA_psr"/>
</dbReference>
<keyword evidence="2" id="KW-0472">Membrane</keyword>
<accession>A0ABV8U3B5</accession>
<feature type="transmembrane region" description="Helical" evidence="2">
    <location>
        <begin position="15"/>
        <end position="36"/>
    </location>
</feature>
<dbReference type="PANTHER" id="PTHR33392:SF6">
    <property type="entry name" value="POLYISOPRENYL-TEICHOIC ACID--PEPTIDOGLYCAN TEICHOIC ACID TRANSFERASE TAGU"/>
    <property type="match status" value="1"/>
</dbReference>
<keyword evidence="2" id="KW-0812">Transmembrane</keyword>
<organism evidence="4 5">
    <name type="scientific">Salininema proteolyticum</name>
    <dbReference type="NCBI Taxonomy" id="1607685"/>
    <lineage>
        <taxon>Bacteria</taxon>
        <taxon>Bacillati</taxon>
        <taxon>Actinomycetota</taxon>
        <taxon>Actinomycetes</taxon>
        <taxon>Glycomycetales</taxon>
        <taxon>Glycomycetaceae</taxon>
        <taxon>Salininema</taxon>
    </lineage>
</organism>
<evidence type="ECO:0000256" key="2">
    <source>
        <dbReference type="SAM" id="Phobius"/>
    </source>
</evidence>
<evidence type="ECO:0000313" key="4">
    <source>
        <dbReference type="EMBL" id="MFC4337178.1"/>
    </source>
</evidence>
<proteinExistence type="inferred from homology"/>
<dbReference type="Pfam" id="PF03816">
    <property type="entry name" value="LytR_cpsA_psr"/>
    <property type="match status" value="1"/>
</dbReference>
<comment type="similarity">
    <text evidence="1">Belongs to the LytR/CpsA/Psr (LCP) family.</text>
</comment>
<dbReference type="InterPro" id="IPR050922">
    <property type="entry name" value="LytR/CpsA/Psr_CW_biosynth"/>
</dbReference>
<dbReference type="NCBIfam" id="TIGR00350">
    <property type="entry name" value="lytR_cpsA_psr"/>
    <property type="match status" value="1"/>
</dbReference>